<keyword evidence="2" id="KW-1185">Reference proteome</keyword>
<reference evidence="1 2" key="1">
    <citation type="submission" date="2016-07" db="EMBL/GenBank/DDBJ databases">
        <title>Multiple horizontal gene transfer events from other fungi enriched the ability of initially mycotrophic Trichoderma (Ascomycota) to feed on dead plant biomass.</title>
        <authorList>
            <consortium name="DOE Joint Genome Institute"/>
            <person name="Aerts A."/>
            <person name="Atanasova L."/>
            <person name="Chenthamara K."/>
            <person name="Zhang J."/>
            <person name="Grujic M."/>
            <person name="Henrissat B."/>
            <person name="Kuo A."/>
            <person name="Salamov A."/>
            <person name="Lipzen A."/>
            <person name="Labutti K."/>
            <person name="Barry K."/>
            <person name="Miao Y."/>
            <person name="Rahimi M.J."/>
            <person name="Shen Q."/>
            <person name="Grigoriev I.V."/>
            <person name="Kubicek C.P."/>
            <person name="Druzhinina I.S."/>
        </authorList>
    </citation>
    <scope>NUCLEOTIDE SEQUENCE [LARGE SCALE GENOMIC DNA]</scope>
    <source>
        <strain evidence="1 2">ATCC 18648</strain>
    </source>
</reference>
<gene>
    <name evidence="1" type="ORF">M440DRAFT_1095233</name>
</gene>
<proteinExistence type="predicted"/>
<accession>A0A2T4BSI9</accession>
<organism evidence="1 2">
    <name type="scientific">Trichoderma longibrachiatum ATCC 18648</name>
    <dbReference type="NCBI Taxonomy" id="983965"/>
    <lineage>
        <taxon>Eukaryota</taxon>
        <taxon>Fungi</taxon>
        <taxon>Dikarya</taxon>
        <taxon>Ascomycota</taxon>
        <taxon>Pezizomycotina</taxon>
        <taxon>Sordariomycetes</taxon>
        <taxon>Hypocreomycetidae</taxon>
        <taxon>Hypocreales</taxon>
        <taxon>Hypocreaceae</taxon>
        <taxon>Trichoderma</taxon>
    </lineage>
</organism>
<name>A0A2T4BSI9_TRILO</name>
<dbReference type="OrthoDB" id="2788868at2759"/>
<dbReference type="EMBL" id="KZ679142">
    <property type="protein sequence ID" value="PTB72273.1"/>
    <property type="molecule type" value="Genomic_DNA"/>
</dbReference>
<dbReference type="Proteomes" id="UP000240760">
    <property type="component" value="Unassembled WGS sequence"/>
</dbReference>
<evidence type="ECO:0000313" key="2">
    <source>
        <dbReference type="Proteomes" id="UP000240760"/>
    </source>
</evidence>
<sequence>MKYRACRNTAAELEMGASCRGRIGVTSVGQFPAEYDFSISLTSDGFDEAPSLERVLVISHEGEETVVFLLEPETEEIVRLAGGEEEDSR</sequence>
<evidence type="ECO:0000313" key="1">
    <source>
        <dbReference type="EMBL" id="PTB72273.1"/>
    </source>
</evidence>
<dbReference type="AlphaFoldDB" id="A0A2T4BSI9"/>
<protein>
    <submittedName>
        <fullName evidence="1">Uncharacterized protein</fullName>
    </submittedName>
</protein>